<evidence type="ECO:0000256" key="6">
    <source>
        <dbReference type="ARBA" id="ARBA00022692"/>
    </source>
</evidence>
<evidence type="ECO:0000256" key="1">
    <source>
        <dbReference type="ARBA" id="ARBA00004571"/>
    </source>
</evidence>
<gene>
    <name evidence="14" type="ordered locus">Entcl_3024</name>
</gene>
<dbReference type="Pfam" id="PF00577">
    <property type="entry name" value="Usher"/>
    <property type="match status" value="1"/>
</dbReference>
<reference evidence="14 15" key="2">
    <citation type="journal article" date="2011" name="Stand. Genomic Sci.">
        <title>Complete genome sequence of 'Enterobacter lignolyticus' SCF1.</title>
        <authorList>
            <person name="Deangelis K.M."/>
            <person name="D'Haeseleer P."/>
            <person name="Chivian D."/>
            <person name="Fortney J.L."/>
            <person name="Khudyakov J."/>
            <person name="Simmons B."/>
            <person name="Woo H."/>
            <person name="Arkin A.P."/>
            <person name="Davenport K.W."/>
            <person name="Goodwin L."/>
            <person name="Chen A."/>
            <person name="Ivanova N."/>
            <person name="Kyrpides N.C."/>
            <person name="Mavromatis K."/>
            <person name="Woyke T."/>
            <person name="Hazen T.C."/>
        </authorList>
    </citation>
    <scope>NUCLEOTIDE SEQUENCE [LARGE SCALE GENOMIC DNA]</scope>
    <source>
        <strain evidence="14 15">SCF1</strain>
    </source>
</reference>
<dbReference type="InterPro" id="IPR025949">
    <property type="entry name" value="PapC-like_C"/>
</dbReference>
<dbReference type="EMBL" id="CP002272">
    <property type="protein sequence ID" value="ADO49270.1"/>
    <property type="molecule type" value="Genomic_DNA"/>
</dbReference>
<evidence type="ECO:0000256" key="9">
    <source>
        <dbReference type="ARBA" id="ARBA00023157"/>
    </source>
</evidence>
<feature type="domain" description="PapC N-terminal" evidence="13">
    <location>
        <begin position="36"/>
        <end position="182"/>
    </location>
</feature>
<dbReference type="PANTHER" id="PTHR30451:SF21">
    <property type="entry name" value="FIMBRIAL USHER DOMAIN-CONTAINING PROTEIN YDET-RELATED"/>
    <property type="match status" value="1"/>
</dbReference>
<evidence type="ECO:0000256" key="2">
    <source>
        <dbReference type="ARBA" id="ARBA00008064"/>
    </source>
</evidence>
<dbReference type="Gene3D" id="2.60.40.3110">
    <property type="match status" value="1"/>
</dbReference>
<dbReference type="Pfam" id="PF13954">
    <property type="entry name" value="PapC_N"/>
    <property type="match status" value="1"/>
</dbReference>
<dbReference type="AlphaFoldDB" id="E3G303"/>
<dbReference type="PANTHER" id="PTHR30451">
    <property type="entry name" value="OUTER MEMBRANE USHER PROTEIN"/>
    <property type="match status" value="1"/>
</dbReference>
<keyword evidence="3" id="KW-0813">Transport</keyword>
<keyword evidence="10" id="KW-0998">Cell outer membrane</keyword>
<keyword evidence="7 11" id="KW-0732">Signal</keyword>
<dbReference type="Gene3D" id="2.60.40.2070">
    <property type="match status" value="1"/>
</dbReference>
<evidence type="ECO:0000256" key="4">
    <source>
        <dbReference type="ARBA" id="ARBA00022452"/>
    </source>
</evidence>
<keyword evidence="6" id="KW-0812">Transmembrane</keyword>
<comment type="subcellular location">
    <subcellularLocation>
        <location evidence="1">Cell outer membrane</location>
        <topology evidence="1">Multi-pass membrane protein</topology>
    </subcellularLocation>
</comment>
<dbReference type="FunFam" id="2.60.40.3110:FF:000001">
    <property type="entry name" value="Putative fimbrial outer membrane usher"/>
    <property type="match status" value="1"/>
</dbReference>
<dbReference type="HOGENOM" id="CLU_009120_3_1_6"/>
<dbReference type="Gene3D" id="3.10.20.410">
    <property type="match status" value="1"/>
</dbReference>
<keyword evidence="5" id="KW-1029">Fimbrium biogenesis</keyword>
<evidence type="ECO:0000256" key="10">
    <source>
        <dbReference type="ARBA" id="ARBA00023237"/>
    </source>
</evidence>
<dbReference type="RefSeq" id="WP_013367000.1">
    <property type="nucleotide sequence ID" value="NC_014618.1"/>
</dbReference>
<comment type="similarity">
    <text evidence="2">Belongs to the fimbrial export usher family.</text>
</comment>
<dbReference type="SUPFAM" id="SSF141729">
    <property type="entry name" value="FimD N-terminal domain-like"/>
    <property type="match status" value="1"/>
</dbReference>
<evidence type="ECO:0000313" key="15">
    <source>
        <dbReference type="Proteomes" id="UP000006872"/>
    </source>
</evidence>
<dbReference type="Gene3D" id="2.60.40.2610">
    <property type="entry name" value="Outer membrane usher protein FimD, plug domain"/>
    <property type="match status" value="1"/>
</dbReference>
<evidence type="ECO:0000256" key="5">
    <source>
        <dbReference type="ARBA" id="ARBA00022558"/>
    </source>
</evidence>
<dbReference type="InterPro" id="IPR043142">
    <property type="entry name" value="PapC-like_C_sf"/>
</dbReference>
<protein>
    <submittedName>
        <fullName evidence="14">Fimbrial biogenesis outer membrane usher protein</fullName>
    </submittedName>
</protein>
<keyword evidence="15" id="KW-1185">Reference proteome</keyword>
<evidence type="ECO:0000259" key="12">
    <source>
        <dbReference type="Pfam" id="PF13953"/>
    </source>
</evidence>
<feature type="domain" description="PapC-like C-terminal" evidence="12">
    <location>
        <begin position="765"/>
        <end position="828"/>
    </location>
</feature>
<reference evidence="15" key="1">
    <citation type="submission" date="2010-10" db="EMBL/GenBank/DDBJ databases">
        <title>Complete sequence of Enterobacter cloacae SCF1.</title>
        <authorList>
            <consortium name="US DOE Joint Genome Institute"/>
            <person name="Lucas S."/>
            <person name="Copeland A."/>
            <person name="Lapidus A."/>
            <person name="Cheng J.-F."/>
            <person name="Bruce D."/>
            <person name="Goodwin L."/>
            <person name="Pitluck S."/>
            <person name="Davenport K."/>
            <person name="Detter J.C."/>
            <person name="Han C."/>
            <person name="Tapia R."/>
            <person name="Land M."/>
            <person name="Hauser L."/>
            <person name="Chang Y.-J."/>
            <person name="Jeffries C."/>
            <person name="Kyrpides N."/>
            <person name="Ivanova N."/>
            <person name="Mikhailova N."/>
            <person name="DeAngelis K."/>
            <person name="Arkin A.P."/>
            <person name="Chivian D."/>
            <person name="Edwards B."/>
            <person name="Woo H."/>
            <person name="Hazen T.C."/>
            <person name="Woyke T."/>
        </authorList>
    </citation>
    <scope>NUCLEOTIDE SEQUENCE [LARGE SCALE GENOMIC DNA]</scope>
    <source>
        <strain evidence="15">SCF1</strain>
    </source>
</reference>
<dbReference type="FunFam" id="3.10.20.410:FF:000001">
    <property type="entry name" value="Fimbrial outer membrane usher protein"/>
    <property type="match status" value="1"/>
</dbReference>
<dbReference type="InterPro" id="IPR000015">
    <property type="entry name" value="Fimb_usher"/>
</dbReference>
<dbReference type="GO" id="GO:0015473">
    <property type="term" value="F:fimbrial usher porin activity"/>
    <property type="evidence" value="ECO:0007669"/>
    <property type="project" value="InterPro"/>
</dbReference>
<dbReference type="Proteomes" id="UP000006872">
    <property type="component" value="Chromosome"/>
</dbReference>
<dbReference type="eggNOG" id="COG3188">
    <property type="taxonomic scope" value="Bacteria"/>
</dbReference>
<evidence type="ECO:0000256" key="11">
    <source>
        <dbReference type="SAM" id="SignalP"/>
    </source>
</evidence>
<dbReference type="Pfam" id="PF13953">
    <property type="entry name" value="PapC_C"/>
    <property type="match status" value="1"/>
</dbReference>
<dbReference type="STRING" id="701347.Entcl_3024"/>
<evidence type="ECO:0000256" key="7">
    <source>
        <dbReference type="ARBA" id="ARBA00022729"/>
    </source>
</evidence>
<keyword evidence="9" id="KW-1015">Disulfide bond</keyword>
<evidence type="ECO:0000259" key="13">
    <source>
        <dbReference type="Pfam" id="PF13954"/>
    </source>
</evidence>
<organism evidence="14 15">
    <name type="scientific">Enterobacter lignolyticus (strain SCF1)</name>
    <dbReference type="NCBI Taxonomy" id="701347"/>
    <lineage>
        <taxon>Bacteria</taxon>
        <taxon>Pseudomonadati</taxon>
        <taxon>Pseudomonadota</taxon>
        <taxon>Gammaproteobacteria</taxon>
        <taxon>Enterobacterales</taxon>
        <taxon>Enterobacteriaceae</taxon>
        <taxon>Pluralibacter</taxon>
    </lineage>
</organism>
<accession>E3G303</accession>
<evidence type="ECO:0000313" key="14">
    <source>
        <dbReference type="EMBL" id="ADO49270.1"/>
    </source>
</evidence>
<dbReference type="InterPro" id="IPR037224">
    <property type="entry name" value="PapC_N_sf"/>
</dbReference>
<keyword evidence="8" id="KW-0472">Membrane</keyword>
<keyword evidence="4" id="KW-1134">Transmembrane beta strand</keyword>
<name>E3G303_ENTLS</name>
<dbReference type="GO" id="GO:0009279">
    <property type="term" value="C:cell outer membrane"/>
    <property type="evidence" value="ECO:0007669"/>
    <property type="project" value="UniProtKB-SubCell"/>
</dbReference>
<dbReference type="KEGG" id="esc:Entcl_3024"/>
<dbReference type="FunFam" id="2.60.40.2610:FF:000001">
    <property type="entry name" value="Outer membrane fimbrial usher protein"/>
    <property type="match status" value="1"/>
</dbReference>
<sequence>MRIANPQRLLKPRSLLPAILCLIALLSGARAWAADYFNPALLDIDTPGQSKTDLSVYENGPGQAPGKYRVTLFINNKKTDSLQVDFKLVASGDGHSSLQPCFSVDRLKQLGVLTEKFPALARGGRCASLQAIPNATATFRVSEQQLLLSIPQSALGQIPRGYIPPEEFDEGINAGLLNYSVSVSRSHALQAGIAQSSSQYVNLRPGLNIGAWRLRNYSTWSRTTSGNSSQSDFSSVYTYARRDIITLKSQLTLGQSSTPADVFDSVPYTGAAMASDDDMLPDSEKGYAPIVRGIAHSNAQVVVRQNGYIIYQNTIAPGAFEINDLYPTGGSGDLNVTVKETDGSEQHFVVPYASVPVLQREGHLKYQIAAGRYRAYDDSVEQAPFMQSSVIYGLSRGFTAYGGFQQSQHYQSQALGVGKNFGGLGAFSVDVTRARALLKNRRSSRGNAWRARYSKDIATTGTNLSLAGYRYNSQGFYTLGDTLDSWTHSNDASAPPQRRSRSEATIDQTLGDKWGTLTLSLVKERYWDGSPPMTSVAFSYNNSWHNISYSVNYSVNKNTAEDNDSSGDDRVLALNVSIPLDQWMPKTWASYSLNNGKSGTTQNIGLSGTALRDNNLNWSVQQGISHSGAGNTTNLNADYKGTYGEVNAGYSRDGYQRSINYGLQGGVVVHAHGVTLSQPLGETIALVQAPGTHGTHIANQTGVATDFRGYTVVPYVSAWRHTTIALDTETLPDDVDVTQADQIVTPTRGAVVRARFHPRIGNRVLIRLTRNGTPLPFGATVTTDDRDSEFIVGDDGQAYITGLPPHGHLTANWGTDSRSRCTAEYSLPSTVRNQIINLSALCR</sequence>
<feature type="signal peptide" evidence="11">
    <location>
        <begin position="1"/>
        <end position="33"/>
    </location>
</feature>
<dbReference type="InterPro" id="IPR025885">
    <property type="entry name" value="PapC_N"/>
</dbReference>
<dbReference type="InterPro" id="IPR042186">
    <property type="entry name" value="FimD_plug_dom"/>
</dbReference>
<proteinExistence type="inferred from homology"/>
<feature type="chain" id="PRO_5003169008" evidence="11">
    <location>
        <begin position="34"/>
        <end position="843"/>
    </location>
</feature>
<evidence type="ECO:0000256" key="3">
    <source>
        <dbReference type="ARBA" id="ARBA00022448"/>
    </source>
</evidence>
<dbReference type="GO" id="GO:0009297">
    <property type="term" value="P:pilus assembly"/>
    <property type="evidence" value="ECO:0007669"/>
    <property type="project" value="InterPro"/>
</dbReference>
<evidence type="ECO:0000256" key="8">
    <source>
        <dbReference type="ARBA" id="ARBA00023136"/>
    </source>
</evidence>